<evidence type="ECO:0000313" key="1">
    <source>
        <dbReference type="EMBL" id="CAB5221975.1"/>
    </source>
</evidence>
<accession>A0A6J7WYK1</accession>
<gene>
    <name evidence="1" type="ORF">UFOVP242_189</name>
</gene>
<reference evidence="1" key="1">
    <citation type="submission" date="2020-05" db="EMBL/GenBank/DDBJ databases">
        <authorList>
            <person name="Chiriac C."/>
            <person name="Salcher M."/>
            <person name="Ghai R."/>
            <person name="Kavagutti S V."/>
        </authorList>
    </citation>
    <scope>NUCLEOTIDE SEQUENCE</scope>
</reference>
<organism evidence="1">
    <name type="scientific">uncultured Caudovirales phage</name>
    <dbReference type="NCBI Taxonomy" id="2100421"/>
    <lineage>
        <taxon>Viruses</taxon>
        <taxon>Duplodnaviria</taxon>
        <taxon>Heunggongvirae</taxon>
        <taxon>Uroviricota</taxon>
        <taxon>Caudoviricetes</taxon>
        <taxon>Peduoviridae</taxon>
        <taxon>Maltschvirus</taxon>
        <taxon>Maltschvirus maltsch</taxon>
    </lineage>
</organism>
<protein>
    <submittedName>
        <fullName evidence="1">Uncharacterized protein</fullName>
    </submittedName>
</protein>
<sequence>MGWASGSILAASMVATTKKVFKDKEARYQFYRIMIEEFEALDCDTMDEALGIDIMYDKAYNELYPRDDDE</sequence>
<dbReference type="EMBL" id="LR798294">
    <property type="protein sequence ID" value="CAB5221975.1"/>
    <property type="molecule type" value="Genomic_DNA"/>
</dbReference>
<name>A0A6J7WYK1_9CAUD</name>
<proteinExistence type="predicted"/>